<reference evidence="2" key="1">
    <citation type="submission" date="2022-10" db="EMBL/GenBank/DDBJ databases">
        <title>Algoriphagus sp. a novel bacteria isolate from halophytes salicornia europaea.</title>
        <authorList>
            <person name="Peng Y."/>
            <person name="Jiang L."/>
            <person name="Lee J."/>
        </authorList>
    </citation>
    <scope>NUCLEOTIDE SEQUENCE</scope>
    <source>
        <strain evidence="2">TR-M5</strain>
    </source>
</reference>
<dbReference type="InterPro" id="IPR029063">
    <property type="entry name" value="SAM-dependent_MTases_sf"/>
</dbReference>
<dbReference type="Proteomes" id="UP001163156">
    <property type="component" value="Chromosome"/>
</dbReference>
<dbReference type="Pfam" id="PF13489">
    <property type="entry name" value="Methyltransf_23"/>
    <property type="match status" value="1"/>
</dbReference>
<dbReference type="SUPFAM" id="SSF53335">
    <property type="entry name" value="S-adenosyl-L-methionine-dependent methyltransferases"/>
    <property type="match status" value="1"/>
</dbReference>
<dbReference type="PANTHER" id="PTHR43861:SF3">
    <property type="entry name" value="PUTATIVE (AFU_ORTHOLOGUE AFUA_2G14390)-RELATED"/>
    <property type="match status" value="1"/>
</dbReference>
<keyword evidence="3" id="KW-1185">Reference proteome</keyword>
<accession>A0ABY6MCF9</accession>
<name>A0ABY6MCF9_9BACT</name>
<dbReference type="PANTHER" id="PTHR43861">
    <property type="entry name" value="TRANS-ACONITATE 2-METHYLTRANSFERASE-RELATED"/>
    <property type="match status" value="1"/>
</dbReference>
<protein>
    <submittedName>
        <fullName evidence="2">Class I SAM-dependent methyltransferase</fullName>
    </submittedName>
</protein>
<sequence length="301" mass="35194">MNECEVCGSKNLTSFEAMERMYGLNDIFTYKECENCKGLFLSEIPENLSKYYPEEYYSFEPYKASSSLVEFIKKVRFEFWKRGINFKPPNYFTWLSNLKVEQTSKIADIGCGNGQLLAELSYCGFKNLDGYDPFLTNTGVTKGFTLIKKDFFEITEKYDLVMFHHSFEHIPNPEKIFNNLSTILNPGGEVLIRVPVTDGKVWQENREFWFQLDAPRHLFIPNTESIICLADKYSFEVIKIEFDSLESQFWGTELYRRGKPFVGTDIAKEFSKKEMDIFKTKASQFNKLKIGDQACFYLRKN</sequence>
<evidence type="ECO:0000313" key="3">
    <source>
        <dbReference type="Proteomes" id="UP001163156"/>
    </source>
</evidence>
<keyword evidence="2" id="KW-0489">Methyltransferase</keyword>
<evidence type="ECO:0000313" key="2">
    <source>
        <dbReference type="EMBL" id="UZD21372.1"/>
    </source>
</evidence>
<dbReference type="EMBL" id="CP110226">
    <property type="protein sequence ID" value="UZD21372.1"/>
    <property type="molecule type" value="Genomic_DNA"/>
</dbReference>
<dbReference type="GO" id="GO:0032259">
    <property type="term" value="P:methylation"/>
    <property type="evidence" value="ECO:0007669"/>
    <property type="project" value="UniProtKB-KW"/>
</dbReference>
<gene>
    <name evidence="2" type="ORF">OM944_11920</name>
</gene>
<dbReference type="RefSeq" id="WP_264807845.1">
    <property type="nucleotide sequence ID" value="NZ_CP110226.1"/>
</dbReference>
<keyword evidence="1" id="KW-0808">Transferase</keyword>
<dbReference type="Gene3D" id="3.40.50.150">
    <property type="entry name" value="Vaccinia Virus protein VP39"/>
    <property type="match status" value="1"/>
</dbReference>
<dbReference type="GO" id="GO:0008168">
    <property type="term" value="F:methyltransferase activity"/>
    <property type="evidence" value="ECO:0007669"/>
    <property type="project" value="UniProtKB-KW"/>
</dbReference>
<dbReference type="CDD" id="cd02440">
    <property type="entry name" value="AdoMet_MTases"/>
    <property type="match status" value="1"/>
</dbReference>
<organism evidence="2 3">
    <name type="scientific">Algoriphagus halophytocola</name>
    <dbReference type="NCBI Taxonomy" id="2991499"/>
    <lineage>
        <taxon>Bacteria</taxon>
        <taxon>Pseudomonadati</taxon>
        <taxon>Bacteroidota</taxon>
        <taxon>Cytophagia</taxon>
        <taxon>Cytophagales</taxon>
        <taxon>Cyclobacteriaceae</taxon>
        <taxon>Algoriphagus</taxon>
    </lineage>
</organism>
<proteinExistence type="predicted"/>
<evidence type="ECO:0000256" key="1">
    <source>
        <dbReference type="ARBA" id="ARBA00022679"/>
    </source>
</evidence>